<dbReference type="Pfam" id="PF13087">
    <property type="entry name" value="AAA_12"/>
    <property type="match status" value="1"/>
</dbReference>
<dbReference type="InterPro" id="IPR041679">
    <property type="entry name" value="DNA2/NAM7-like_C"/>
</dbReference>
<evidence type="ECO:0000256" key="2">
    <source>
        <dbReference type="ARBA" id="ARBA00005601"/>
    </source>
</evidence>
<keyword evidence="9" id="KW-0943">RNA-mediated gene silencing</keyword>
<evidence type="ECO:0000313" key="18">
    <source>
        <dbReference type="Proteomes" id="UP000009046"/>
    </source>
</evidence>
<keyword evidence="18" id="KW-1185">Reference proteome</keyword>
<proteinExistence type="inferred from homology"/>
<dbReference type="Pfam" id="PF21634">
    <property type="entry name" value="MOV-10_beta-barrel"/>
    <property type="match status" value="1"/>
</dbReference>
<reference evidence="16" key="2">
    <citation type="submission" date="2007-04" db="EMBL/GenBank/DDBJ databases">
        <title>The genome of the human body louse.</title>
        <authorList>
            <consortium name="The Human Body Louse Genome Consortium"/>
            <person name="Kirkness E."/>
            <person name="Walenz B."/>
            <person name="Hass B."/>
            <person name="Bruggner R."/>
            <person name="Strausberg R."/>
        </authorList>
    </citation>
    <scope>NUCLEOTIDE SEQUENCE</scope>
    <source>
        <strain evidence="16">USDA</strain>
    </source>
</reference>
<dbReference type="GO" id="GO:0003724">
    <property type="term" value="F:RNA helicase activity"/>
    <property type="evidence" value="ECO:0007669"/>
    <property type="project" value="UniProtKB-EC"/>
</dbReference>
<dbReference type="EC" id="3.6.4.13" evidence="3"/>
<evidence type="ECO:0000256" key="7">
    <source>
        <dbReference type="ARBA" id="ARBA00022806"/>
    </source>
</evidence>
<dbReference type="Pfam" id="PF13086">
    <property type="entry name" value="AAA_11"/>
    <property type="match status" value="2"/>
</dbReference>
<dbReference type="EMBL" id="AAZO01000889">
    <property type="status" value="NOT_ANNOTATED_CDS"/>
    <property type="molecule type" value="Genomic_DNA"/>
</dbReference>
<dbReference type="OMA" id="VDDCWRH"/>
<name>E0VBW2_PEDHC</name>
<evidence type="ECO:0000313" key="17">
    <source>
        <dbReference type="EnsemblMetazoa" id="PHUM074090-PA"/>
    </source>
</evidence>
<feature type="compositionally biased region" description="Acidic residues" evidence="11">
    <location>
        <begin position="1190"/>
        <end position="1199"/>
    </location>
</feature>
<keyword evidence="4" id="KW-0963">Cytoplasm</keyword>
<keyword evidence="5" id="KW-0547">Nucleotide-binding</keyword>
<dbReference type="OrthoDB" id="6513042at2759"/>
<dbReference type="GeneID" id="8231267"/>
<dbReference type="EnsemblMetazoa" id="PHUM074090-RA">
    <property type="protein sequence ID" value="PHUM074090-PA"/>
    <property type="gene ID" value="PHUM074090"/>
</dbReference>
<evidence type="ECO:0000256" key="9">
    <source>
        <dbReference type="ARBA" id="ARBA00023158"/>
    </source>
</evidence>
<evidence type="ECO:0000259" key="15">
    <source>
        <dbReference type="Pfam" id="PF21635"/>
    </source>
</evidence>
<keyword evidence="8" id="KW-0067">ATP-binding</keyword>
<reference evidence="16" key="1">
    <citation type="submission" date="2007-04" db="EMBL/GenBank/DDBJ databases">
        <title>Annotation of Pediculus humanus corporis strain USDA.</title>
        <authorList>
            <person name="Kirkness E."/>
            <person name="Hannick L."/>
            <person name="Hass B."/>
            <person name="Bruggner R."/>
            <person name="Lawson D."/>
            <person name="Bidwell S."/>
            <person name="Joardar V."/>
            <person name="Caler E."/>
            <person name="Walenz B."/>
            <person name="Inman J."/>
            <person name="Schobel S."/>
            <person name="Galinsky K."/>
            <person name="Amedeo P."/>
            <person name="Strausberg R."/>
        </authorList>
    </citation>
    <scope>NUCLEOTIDE SEQUENCE</scope>
    <source>
        <strain evidence="16">USDA</strain>
    </source>
</reference>
<evidence type="ECO:0000256" key="10">
    <source>
        <dbReference type="ARBA" id="ARBA00047984"/>
    </source>
</evidence>
<accession>E0VBW2</accession>
<protein>
    <recommendedName>
        <fullName evidence="3">RNA helicase</fullName>
        <ecNumber evidence="3">3.6.4.13</ecNumber>
    </recommendedName>
</protein>
<dbReference type="STRING" id="121224.E0VBW2"/>
<evidence type="ECO:0000259" key="14">
    <source>
        <dbReference type="Pfam" id="PF21634"/>
    </source>
</evidence>
<evidence type="ECO:0000256" key="8">
    <source>
        <dbReference type="ARBA" id="ARBA00022840"/>
    </source>
</evidence>
<dbReference type="CTD" id="8231267"/>
<dbReference type="InParanoid" id="E0VBW2"/>
<comment type="similarity">
    <text evidence="2">Belongs to the DNA2/NAM7 helicase family. SDE3 subfamily.</text>
</comment>
<dbReference type="GO" id="GO:0031047">
    <property type="term" value="P:regulatory ncRNA-mediated gene silencing"/>
    <property type="evidence" value="ECO:0007669"/>
    <property type="project" value="UniProtKB-KW"/>
</dbReference>
<evidence type="ECO:0000256" key="11">
    <source>
        <dbReference type="SAM" id="MobiDB-lite"/>
    </source>
</evidence>
<feature type="region of interest" description="Disordered" evidence="11">
    <location>
        <begin position="1180"/>
        <end position="1199"/>
    </location>
</feature>
<comment type="catalytic activity">
    <reaction evidence="10">
        <text>ATP + H2O = ADP + phosphate + H(+)</text>
        <dbReference type="Rhea" id="RHEA:13065"/>
        <dbReference type="ChEBI" id="CHEBI:15377"/>
        <dbReference type="ChEBI" id="CHEBI:15378"/>
        <dbReference type="ChEBI" id="CHEBI:30616"/>
        <dbReference type="ChEBI" id="CHEBI:43474"/>
        <dbReference type="ChEBI" id="CHEBI:456216"/>
        <dbReference type="EC" id="3.6.4.13"/>
    </reaction>
</comment>
<dbReference type="EMBL" id="DS235042">
    <property type="protein sequence ID" value="EEB10868.1"/>
    <property type="molecule type" value="Genomic_DNA"/>
</dbReference>
<dbReference type="FunCoup" id="E0VBW2">
    <property type="interactions" value="211"/>
</dbReference>
<evidence type="ECO:0000259" key="12">
    <source>
        <dbReference type="Pfam" id="PF13086"/>
    </source>
</evidence>
<dbReference type="PANTHER" id="PTHR45418">
    <property type="entry name" value="CANCER/TESTIS ANTIGEN 55"/>
    <property type="match status" value="1"/>
</dbReference>
<dbReference type="eggNOG" id="KOG1804">
    <property type="taxonomic scope" value="Eukaryota"/>
</dbReference>
<dbReference type="InterPro" id="IPR027417">
    <property type="entry name" value="P-loop_NTPase"/>
</dbReference>
<dbReference type="InterPro" id="IPR049080">
    <property type="entry name" value="MOV-10-like_beta-barrel"/>
</dbReference>
<dbReference type="GO" id="GO:0016787">
    <property type="term" value="F:hydrolase activity"/>
    <property type="evidence" value="ECO:0007669"/>
    <property type="project" value="UniProtKB-KW"/>
</dbReference>
<keyword evidence="7" id="KW-0347">Helicase</keyword>
<dbReference type="GO" id="GO:0005737">
    <property type="term" value="C:cytoplasm"/>
    <property type="evidence" value="ECO:0007669"/>
    <property type="project" value="UniProtKB-SubCell"/>
</dbReference>
<dbReference type="Proteomes" id="UP000009046">
    <property type="component" value="Unassembled WGS sequence"/>
</dbReference>
<dbReference type="SUPFAM" id="SSF52540">
    <property type="entry name" value="P-loop containing nucleoside triphosphate hydrolases"/>
    <property type="match status" value="1"/>
</dbReference>
<feature type="domain" description="DNA2/NAM7 helicase helicase" evidence="12">
    <location>
        <begin position="712"/>
        <end position="815"/>
    </location>
</feature>
<feature type="domain" description="DNA2/NAM7 helicase-like C-terminal" evidence="13">
    <location>
        <begin position="927"/>
        <end position="1141"/>
    </location>
</feature>
<evidence type="ECO:0000256" key="6">
    <source>
        <dbReference type="ARBA" id="ARBA00022801"/>
    </source>
</evidence>
<reference evidence="17" key="3">
    <citation type="submission" date="2020-05" db="UniProtKB">
        <authorList>
            <consortium name="EnsemblMetazoa"/>
        </authorList>
    </citation>
    <scope>IDENTIFICATION</scope>
    <source>
        <strain evidence="17">USDA</strain>
    </source>
</reference>
<feature type="domain" description="DNA2/NAM7 helicase helicase" evidence="12">
    <location>
        <begin position="834"/>
        <end position="915"/>
    </location>
</feature>
<evidence type="ECO:0000256" key="1">
    <source>
        <dbReference type="ARBA" id="ARBA00004496"/>
    </source>
</evidence>
<organism>
    <name type="scientific">Pediculus humanus subsp. corporis</name>
    <name type="common">Body louse</name>
    <dbReference type="NCBI Taxonomy" id="121224"/>
    <lineage>
        <taxon>Eukaryota</taxon>
        <taxon>Metazoa</taxon>
        <taxon>Ecdysozoa</taxon>
        <taxon>Arthropoda</taxon>
        <taxon>Hexapoda</taxon>
        <taxon>Insecta</taxon>
        <taxon>Pterygota</taxon>
        <taxon>Neoptera</taxon>
        <taxon>Paraneoptera</taxon>
        <taxon>Psocodea</taxon>
        <taxon>Troctomorpha</taxon>
        <taxon>Phthiraptera</taxon>
        <taxon>Anoplura</taxon>
        <taxon>Pediculidae</taxon>
        <taxon>Pediculus</taxon>
    </lineage>
</organism>
<dbReference type="GO" id="GO:0005524">
    <property type="term" value="F:ATP binding"/>
    <property type="evidence" value="ECO:0007669"/>
    <property type="project" value="UniProtKB-KW"/>
</dbReference>
<evidence type="ECO:0000256" key="4">
    <source>
        <dbReference type="ARBA" id="ARBA00022490"/>
    </source>
</evidence>
<dbReference type="CDD" id="cd18808">
    <property type="entry name" value="SF1_C_Upf1"/>
    <property type="match status" value="1"/>
</dbReference>
<comment type="subcellular location">
    <subcellularLocation>
        <location evidence="1">Cytoplasm</location>
    </subcellularLocation>
</comment>
<dbReference type="InterPro" id="IPR049079">
    <property type="entry name" value="Mov-10_helical"/>
</dbReference>
<gene>
    <name evidence="17" type="primary">8231267</name>
    <name evidence="16" type="ORF">Phum_PHUM074090</name>
</gene>
<dbReference type="KEGG" id="phu:Phum_PHUM074090"/>
<feature type="domain" description="Helicase MOV-10 helical" evidence="15">
    <location>
        <begin position="482"/>
        <end position="540"/>
    </location>
</feature>
<dbReference type="HOGENOM" id="CLU_001666_3_0_1"/>
<dbReference type="InterPro" id="IPR047187">
    <property type="entry name" value="SF1_C_Upf1"/>
</dbReference>
<keyword evidence="6" id="KW-0378">Hydrolase</keyword>
<evidence type="ECO:0000256" key="3">
    <source>
        <dbReference type="ARBA" id="ARBA00012552"/>
    </source>
</evidence>
<feature type="domain" description="Helicase MOV-10-like beta-barrel" evidence="14">
    <location>
        <begin position="558"/>
        <end position="621"/>
    </location>
</feature>
<dbReference type="AlphaFoldDB" id="E0VBW2"/>
<evidence type="ECO:0000256" key="5">
    <source>
        <dbReference type="ARBA" id="ARBA00022741"/>
    </source>
</evidence>
<evidence type="ECO:0000259" key="13">
    <source>
        <dbReference type="Pfam" id="PF13087"/>
    </source>
</evidence>
<dbReference type="Pfam" id="PF21635">
    <property type="entry name" value="Mov-10_helical"/>
    <property type="match status" value="1"/>
</dbReference>
<dbReference type="PANTHER" id="PTHR45418:SF1">
    <property type="entry name" value="CANCER_TESTIS ANTIGEN 55"/>
    <property type="match status" value="1"/>
</dbReference>
<dbReference type="RefSeq" id="XP_002423606.1">
    <property type="nucleotide sequence ID" value="XM_002423561.1"/>
</dbReference>
<evidence type="ECO:0000313" key="16">
    <source>
        <dbReference type="EMBL" id="EEB10868.1"/>
    </source>
</evidence>
<dbReference type="VEuPathDB" id="VectorBase:PHUM074090"/>
<dbReference type="Gene3D" id="3.40.50.300">
    <property type="entry name" value="P-loop containing nucleotide triphosphate hydrolases"/>
    <property type="match status" value="2"/>
</dbReference>
<sequence>MLSTLKNIFMTVFNFDKQSPKTEENIDKIIEELSQNKNDTVDWELEKECQDENNSLCLLGQSKPAEIDVEVFKCSTKTGTVTYIGNDFGLLDNSVYFELNKVPEIIILREGDKVTYRSFKFKENESERVIDILSLVNEYWEDKPNTDEVNSNSKVEENLNALQRVINGIVTEKKGRKLLIEPIKLWCDLDKINATFVPIEGDWVSLEAVVSVNQESIDLSGTILNITSLKPVLTNEGCGRITFWSEKLGCINNQIYFTKLQSKGFIPALGDEVKYKAIESDQGNYKWRALEVWPIELKSDFEKKTFNSLNNNNNKKTSNYKNNIIIEPIISKIEIPYNGCKDFKMDICNKGDTVQILKRIKFVCSLEKSQLKLKNFKSSNGIKIEPHKKHTITFECFGKFLGLNEEECIFYFDNYVVKKEVFINVCSNEEMNKILNCKIDTVVLKQFKRKHPKKENISGKCALFGPTPWSKPKFMISKKKKNYKIPEALWNAIIGDNEYEKEIQDARQCLLEYAPYLKENLNESNYVHRFHLLLYLEEIDLRSRFTVFNQNGVFLIRKGDYFSLEINGLSETRPSLIIGDKAILTQPWSSEKICQVGYVYEIHKHQVLLKFHESFHQLYDESECDITFEPGVSNMKRCHDAIDRAIDNLGFKWVFPSSVSEKQPQVEFKVQNESVDPRDTSNTNLNQFQKDIDSNGYVISSCKPELMWHSKNLNERQKMAVINVLKGQGRPLPYIVFGPPGTGKTSTLIELIIQIYTLIPGSRLLVCAPLNSAADLICERLIEIGKFKPGQLVRLIAFQRFLQDKVPPKLVPYSTLVSLEDDTGKNNESLKFKKNIRISSASQLIGRHRITVGTCSSVGYLHYLAFPLEHFTHILVDEAGQATEPEILIPASFQSFTNSRVVLFGDPQQLGPVCFGKFAVEYGLNVSLMQRLLNTFPYCRDIDSFPGTLGFDPRFITKLNVNYRSVPEILDLPSQLFYNSELIPTISQEKGPEADIIKKCNIVNENKNKGCALVFHSVLGQNYQESDSPSWFNPHEVWQTATYLKKFYDAGLTSDDIGIITPYSKQKIRFLLEALNLSPPKIGTVEEFQGQERLVIIVSVVRSSLLHTPNNIAKSLGFTACPRRINVALTRARAVLVILGNPITLSKYPYWRTVVKYCGKNNCITGCNIPLFYKNDELEENEKEGKTVKEEEEGINEAS</sequence>
<dbReference type="InterPro" id="IPR041677">
    <property type="entry name" value="DNA2/NAM7_AAA_11"/>
</dbReference>